<dbReference type="AlphaFoldDB" id="A0A6S8YGI0"/>
<proteinExistence type="predicted"/>
<organism evidence="1">
    <name type="scientific">Chaetoceros debilis</name>
    <dbReference type="NCBI Taxonomy" id="122233"/>
    <lineage>
        <taxon>Eukaryota</taxon>
        <taxon>Sar</taxon>
        <taxon>Stramenopiles</taxon>
        <taxon>Ochrophyta</taxon>
        <taxon>Bacillariophyta</taxon>
        <taxon>Coscinodiscophyceae</taxon>
        <taxon>Chaetocerotophycidae</taxon>
        <taxon>Chaetocerotales</taxon>
        <taxon>Chaetocerotaceae</taxon>
        <taxon>Chaetoceros</taxon>
    </lineage>
</organism>
<sequence length="171" mass="19785">MALINNDTNISEVLDTVRREGSNLSSASDQHTEKSSLHMYQYLQRVGDEQREALEKFYHTAVEMPCRSLNKCEDISYLNCSFFQKNIQQRRQYSGTTAESSLCIIDRAIIGPVACEYCLAKTSIECSNTCERPELYFVKRRPPFENTKEQWNSRGCATRMDCLSHYRATRL</sequence>
<evidence type="ECO:0000313" key="2">
    <source>
        <dbReference type="EMBL" id="CAE0473139.1"/>
    </source>
</evidence>
<dbReference type="EMBL" id="HBIO01023420">
    <property type="protein sequence ID" value="CAE0473139.1"/>
    <property type="molecule type" value="Transcribed_RNA"/>
</dbReference>
<dbReference type="EMBL" id="HBIO01023419">
    <property type="protein sequence ID" value="CAE0473138.1"/>
    <property type="molecule type" value="Transcribed_RNA"/>
</dbReference>
<gene>
    <name evidence="1" type="ORF">CDEB00056_LOCUS17991</name>
    <name evidence="2" type="ORF">CDEB00056_LOCUS17992</name>
</gene>
<reference evidence="1" key="1">
    <citation type="submission" date="2021-01" db="EMBL/GenBank/DDBJ databases">
        <authorList>
            <person name="Corre E."/>
            <person name="Pelletier E."/>
            <person name="Niang G."/>
            <person name="Scheremetjew M."/>
            <person name="Finn R."/>
            <person name="Kale V."/>
            <person name="Holt S."/>
            <person name="Cochrane G."/>
            <person name="Meng A."/>
            <person name="Brown T."/>
            <person name="Cohen L."/>
        </authorList>
    </citation>
    <scope>NUCLEOTIDE SEQUENCE</scope>
    <source>
        <strain evidence="1">MM31A-1</strain>
    </source>
</reference>
<accession>A0A6S8YGI0</accession>
<protein>
    <submittedName>
        <fullName evidence="1">Uncharacterized protein</fullName>
    </submittedName>
</protein>
<name>A0A6S8YGI0_9STRA</name>
<evidence type="ECO:0000313" key="1">
    <source>
        <dbReference type="EMBL" id="CAE0473138.1"/>
    </source>
</evidence>